<dbReference type="Proteomes" id="UP000261875">
    <property type="component" value="Chromosome"/>
</dbReference>
<sequence length="113" mass="13516">MSLYIDNDYVISHNNSRFILYKKKIYFNSSKKAIKNYLEFLACYSSFPAFIESLIRHHGLRVDNQIMEDWYNAIQHIFRTCHETFKPVPLLDPDKDEIRQGIKHRLLLPGRLI</sequence>
<dbReference type="EMBL" id="CP021659">
    <property type="protein sequence ID" value="AWK15017.1"/>
    <property type="molecule type" value="Genomic_DNA"/>
</dbReference>
<keyword evidence="2" id="KW-1185">Reference proteome</keyword>
<proteinExistence type="predicted"/>
<gene>
    <name evidence="1" type="ORF">CCS41_11945</name>
</gene>
<organism evidence="1 2">
    <name type="scientific">Candidatus Fukatsuia symbiotica</name>
    <dbReference type="NCBI Taxonomy" id="1878942"/>
    <lineage>
        <taxon>Bacteria</taxon>
        <taxon>Pseudomonadati</taxon>
        <taxon>Pseudomonadota</taxon>
        <taxon>Gammaproteobacteria</taxon>
        <taxon>Enterobacterales</taxon>
        <taxon>Yersiniaceae</taxon>
        <taxon>Candidatus Fukatsuia</taxon>
    </lineage>
</organism>
<evidence type="ECO:0000313" key="2">
    <source>
        <dbReference type="Proteomes" id="UP000261875"/>
    </source>
</evidence>
<dbReference type="AlphaFoldDB" id="A0A2U8I7D1"/>
<evidence type="ECO:0000313" key="1">
    <source>
        <dbReference type="EMBL" id="AWK15017.1"/>
    </source>
</evidence>
<dbReference type="RefSeq" id="WP_119797607.1">
    <property type="nucleotide sequence ID" value="NZ_CP021659.1"/>
</dbReference>
<reference evidence="1 2" key="1">
    <citation type="submission" date="2017-05" db="EMBL/GenBank/DDBJ databases">
        <title>Genome sequence of Candidatus Fukatsuia symbiotica and Candidatus Hamiltonella defensa from Acyrthosiphon pisum strain 5D.</title>
        <authorList>
            <person name="Patel V.A."/>
            <person name="Chevignon G."/>
            <person name="Russell J.A."/>
            <person name="Oliver K.M."/>
        </authorList>
    </citation>
    <scope>NUCLEOTIDE SEQUENCE [LARGE SCALE GENOMIC DNA]</scope>
    <source>
        <strain evidence="1 2">5D</strain>
    </source>
</reference>
<accession>A0A2U8I7D1</accession>
<dbReference type="KEGG" id="fsm:CCS41_11945"/>
<protein>
    <submittedName>
        <fullName evidence="1">Uncharacterized protein</fullName>
    </submittedName>
</protein>
<name>A0A2U8I7D1_9GAMM</name>